<evidence type="ECO:0000313" key="4">
    <source>
        <dbReference type="Proteomes" id="UP000264006"/>
    </source>
</evidence>
<dbReference type="GO" id="GO:0008933">
    <property type="term" value="F:peptidoglycan lytic transglycosylase activity"/>
    <property type="evidence" value="ECO:0007669"/>
    <property type="project" value="TreeGrafter"/>
</dbReference>
<dbReference type="CDD" id="cd12797">
    <property type="entry name" value="M23_peptidase"/>
    <property type="match status" value="1"/>
</dbReference>
<dbReference type="InterPro" id="IPR043426">
    <property type="entry name" value="MltB-like"/>
</dbReference>
<evidence type="ECO:0000313" key="3">
    <source>
        <dbReference type="EMBL" id="AXV09715.1"/>
    </source>
</evidence>
<dbReference type="PANTHER" id="PTHR30163:SF8">
    <property type="entry name" value="LYTIC MUREIN TRANSGLYCOSYLASE"/>
    <property type="match status" value="1"/>
</dbReference>
<dbReference type="InterPro" id="IPR031304">
    <property type="entry name" value="SLT_2"/>
</dbReference>
<dbReference type="InterPro" id="IPR016047">
    <property type="entry name" value="M23ase_b-sheet_dom"/>
</dbReference>
<feature type="domain" description="M23ase beta-sheet core" evidence="1">
    <location>
        <begin position="243"/>
        <end position="338"/>
    </location>
</feature>
<dbReference type="AlphaFoldDB" id="A0A346Y5G8"/>
<accession>A0A346Y5G8</accession>
<keyword evidence="4" id="KW-1185">Reference proteome</keyword>
<dbReference type="RefSeq" id="WP_114593852.1">
    <property type="nucleotide sequence ID" value="NZ_CP031165.1"/>
</dbReference>
<reference evidence="3 4" key="1">
    <citation type="submission" date="2018-09" db="EMBL/GenBank/DDBJ databases">
        <title>Complete genome sequence of Euzebya sp. DY32-46 isolated from seawater of Pacific Ocean.</title>
        <authorList>
            <person name="Xu L."/>
            <person name="Wu Y.-H."/>
            <person name="Xu X.-W."/>
        </authorList>
    </citation>
    <scope>NUCLEOTIDE SEQUENCE [LARGE SCALE GENOMIC DNA]</scope>
    <source>
        <strain evidence="3 4">DY32-46</strain>
    </source>
</reference>
<dbReference type="Pfam" id="PF01551">
    <property type="entry name" value="Peptidase_M23"/>
    <property type="match status" value="1"/>
</dbReference>
<dbReference type="Pfam" id="PF13406">
    <property type="entry name" value="SLT_2"/>
    <property type="match status" value="1"/>
</dbReference>
<dbReference type="OrthoDB" id="9815778at2"/>
<gene>
    <name evidence="3" type="ORF">DVS28_a5059</name>
</gene>
<dbReference type="InterPro" id="IPR011055">
    <property type="entry name" value="Dup_hybrid_motif"/>
</dbReference>
<dbReference type="SUPFAM" id="SSF53955">
    <property type="entry name" value="Lysozyme-like"/>
    <property type="match status" value="1"/>
</dbReference>
<dbReference type="SUPFAM" id="SSF51261">
    <property type="entry name" value="Duplicated hybrid motif"/>
    <property type="match status" value="1"/>
</dbReference>
<dbReference type="Gene3D" id="1.10.530.10">
    <property type="match status" value="1"/>
</dbReference>
<feature type="domain" description="Transglycosylase SLT" evidence="2">
    <location>
        <begin position="122"/>
        <end position="166"/>
    </location>
</feature>
<dbReference type="GO" id="GO:0009253">
    <property type="term" value="P:peptidoglycan catabolic process"/>
    <property type="evidence" value="ECO:0007669"/>
    <property type="project" value="TreeGrafter"/>
</dbReference>
<organism evidence="3 4">
    <name type="scientific">Euzebya pacifica</name>
    <dbReference type="NCBI Taxonomy" id="1608957"/>
    <lineage>
        <taxon>Bacteria</taxon>
        <taxon>Bacillati</taxon>
        <taxon>Actinomycetota</taxon>
        <taxon>Nitriliruptoria</taxon>
        <taxon>Euzebyales</taxon>
    </lineage>
</organism>
<dbReference type="Gene3D" id="2.70.70.10">
    <property type="entry name" value="Glucose Permease (Domain IIA)"/>
    <property type="match status" value="1"/>
</dbReference>
<name>A0A346Y5G8_9ACTN</name>
<dbReference type="EMBL" id="CP031165">
    <property type="protein sequence ID" value="AXV09715.1"/>
    <property type="molecule type" value="Genomic_DNA"/>
</dbReference>
<evidence type="ECO:0000259" key="2">
    <source>
        <dbReference type="Pfam" id="PF13406"/>
    </source>
</evidence>
<dbReference type="InterPro" id="IPR023346">
    <property type="entry name" value="Lysozyme-like_dom_sf"/>
</dbReference>
<evidence type="ECO:0000259" key="1">
    <source>
        <dbReference type="Pfam" id="PF01551"/>
    </source>
</evidence>
<protein>
    <submittedName>
        <fullName evidence="3">Putative secreted protein</fullName>
    </submittedName>
</protein>
<dbReference type="Proteomes" id="UP000264006">
    <property type="component" value="Chromosome"/>
</dbReference>
<dbReference type="PANTHER" id="PTHR30163">
    <property type="entry name" value="MEMBRANE-BOUND LYTIC MUREIN TRANSGLYCOSYLASE B"/>
    <property type="match status" value="1"/>
</dbReference>
<dbReference type="KEGG" id="euz:DVS28_a5059"/>
<proteinExistence type="predicted"/>
<sequence length="356" mass="37240">MKALLAAGLPVLGVLAMPILFIGVDDASGGGLRHPDIPAVALQAYVDAAAAAAEVEPPCAISWSLLAAIGKVESDHGRHGSSQLDPAGRATPPIIGIPLDGTNNTAAIRDTDGGQLDGDPVWDRAVGPMQFIPSTWSRWGRDGDGDDRADPQDIHDVARSAAAYLCHSSLDLTDASEARAAVLSYNRSSAYVDEVLAIAATYLAEATHLTDTLFPGSGPIGCPVVAPVTFIDSWHFPRPGGRVHLGQDMFAAEGQPLVALADGTIEEVRSGAGLGGNIIWLRTDDGQAWYYAHLSAFARSAVPGREVERGEVIGFVGRTGNAVDTPPHLHIQWRPAGRHGTDTNPYPLLAAACPGH</sequence>